<accession>A0A388M535</accession>
<proteinExistence type="predicted"/>
<dbReference type="Proteomes" id="UP000265515">
    <property type="component" value="Unassembled WGS sequence"/>
</dbReference>
<sequence>MKLPVAPISRRALNFTVDAPRGTGMNLSWNCTDPAQAEEIIVLRRRCSRPNLMSRSCRACSSTRFVKVVADGLGKRVEEHVAVEGSSDGIGDIVGRGAGGVDYDTRSLSGGMGGGVATVEVVVGEDGGDVNVEVEAEACPEEGLVWGVEEGGVVMVTTVMAGVFPSSVVTRSEMASMVVLMVSREDWRAVNVRRKVASSRVAVVEVGGLPASSRAMLSTESERRSHMLMDD</sequence>
<comment type="caution">
    <text evidence="1">The sequence shown here is derived from an EMBL/GenBank/DDBJ whole genome shotgun (WGS) entry which is preliminary data.</text>
</comment>
<dbReference type="EMBL" id="BFEA01000752">
    <property type="protein sequence ID" value="GBG89656.1"/>
    <property type="molecule type" value="Genomic_DNA"/>
</dbReference>
<organism evidence="1 2">
    <name type="scientific">Chara braunii</name>
    <name type="common">Braun's stonewort</name>
    <dbReference type="NCBI Taxonomy" id="69332"/>
    <lineage>
        <taxon>Eukaryota</taxon>
        <taxon>Viridiplantae</taxon>
        <taxon>Streptophyta</taxon>
        <taxon>Charophyceae</taxon>
        <taxon>Charales</taxon>
        <taxon>Characeae</taxon>
        <taxon>Chara</taxon>
    </lineage>
</organism>
<protein>
    <submittedName>
        <fullName evidence="1">Uncharacterized protein</fullName>
    </submittedName>
</protein>
<name>A0A388M535_CHABU</name>
<reference evidence="1 2" key="1">
    <citation type="journal article" date="2018" name="Cell">
        <title>The Chara Genome: Secondary Complexity and Implications for Plant Terrestrialization.</title>
        <authorList>
            <person name="Nishiyama T."/>
            <person name="Sakayama H."/>
            <person name="Vries J.D."/>
            <person name="Buschmann H."/>
            <person name="Saint-Marcoux D."/>
            <person name="Ullrich K.K."/>
            <person name="Haas F.B."/>
            <person name="Vanderstraeten L."/>
            <person name="Becker D."/>
            <person name="Lang D."/>
            <person name="Vosolsobe S."/>
            <person name="Rombauts S."/>
            <person name="Wilhelmsson P.K.I."/>
            <person name="Janitza P."/>
            <person name="Kern R."/>
            <person name="Heyl A."/>
            <person name="Rumpler F."/>
            <person name="Villalobos L.I.A.C."/>
            <person name="Clay J.M."/>
            <person name="Skokan R."/>
            <person name="Toyoda A."/>
            <person name="Suzuki Y."/>
            <person name="Kagoshima H."/>
            <person name="Schijlen E."/>
            <person name="Tajeshwar N."/>
            <person name="Catarino B."/>
            <person name="Hetherington A.J."/>
            <person name="Saltykova A."/>
            <person name="Bonnot C."/>
            <person name="Breuninger H."/>
            <person name="Symeonidi A."/>
            <person name="Radhakrishnan G.V."/>
            <person name="Van Nieuwerburgh F."/>
            <person name="Deforce D."/>
            <person name="Chang C."/>
            <person name="Karol K.G."/>
            <person name="Hedrich R."/>
            <person name="Ulvskov P."/>
            <person name="Glockner G."/>
            <person name="Delwiche C.F."/>
            <person name="Petrasek J."/>
            <person name="Van de Peer Y."/>
            <person name="Friml J."/>
            <person name="Beilby M."/>
            <person name="Dolan L."/>
            <person name="Kohara Y."/>
            <person name="Sugano S."/>
            <person name="Fujiyama A."/>
            <person name="Delaux P.-M."/>
            <person name="Quint M."/>
            <person name="TheiBen G."/>
            <person name="Hagemann M."/>
            <person name="Harholt J."/>
            <person name="Dunand C."/>
            <person name="Zachgo S."/>
            <person name="Langdale J."/>
            <person name="Maumus F."/>
            <person name="Straeten D.V.D."/>
            <person name="Gould S.B."/>
            <person name="Rensing S.A."/>
        </authorList>
    </citation>
    <scope>NUCLEOTIDE SEQUENCE [LARGE SCALE GENOMIC DNA]</scope>
    <source>
        <strain evidence="1 2">S276</strain>
    </source>
</reference>
<dbReference type="Gramene" id="GBG89656">
    <property type="protein sequence ID" value="GBG89656"/>
    <property type="gene ID" value="CBR_g49444"/>
</dbReference>
<gene>
    <name evidence="1" type="ORF">CBR_g49444</name>
</gene>
<dbReference type="AlphaFoldDB" id="A0A388M535"/>
<evidence type="ECO:0000313" key="1">
    <source>
        <dbReference type="EMBL" id="GBG89656.1"/>
    </source>
</evidence>
<keyword evidence="2" id="KW-1185">Reference proteome</keyword>
<evidence type="ECO:0000313" key="2">
    <source>
        <dbReference type="Proteomes" id="UP000265515"/>
    </source>
</evidence>